<evidence type="ECO:0000256" key="2">
    <source>
        <dbReference type="SAM" id="SignalP"/>
    </source>
</evidence>
<keyword evidence="2" id="KW-0732">Signal</keyword>
<feature type="chain" id="PRO_5021852523" description="Biotin/lipoyl-binding protein" evidence="2">
    <location>
        <begin position="19"/>
        <end position="342"/>
    </location>
</feature>
<proteinExistence type="predicted"/>
<dbReference type="RefSeq" id="WP_147071554.1">
    <property type="nucleotide sequence ID" value="NZ_BHVU01000174.1"/>
</dbReference>
<evidence type="ECO:0000313" key="4">
    <source>
        <dbReference type="Proteomes" id="UP000321223"/>
    </source>
</evidence>
<keyword evidence="1" id="KW-0175">Coiled coil</keyword>
<feature type="coiled-coil region" evidence="1">
    <location>
        <begin position="124"/>
        <end position="174"/>
    </location>
</feature>
<evidence type="ECO:0000256" key="1">
    <source>
        <dbReference type="SAM" id="Coils"/>
    </source>
</evidence>
<dbReference type="AlphaFoldDB" id="A0A510PL54"/>
<protein>
    <recommendedName>
        <fullName evidence="5">Biotin/lipoyl-binding protein</fullName>
    </recommendedName>
</protein>
<sequence length="342" mass="38613">MIRSILLAVLLTAPIALAQPTSTTNKAPEAEINLTPSKSATPKRLKINLSIANTNDLKVREGDKVTRGQVIADRDGERSRLNRERRETLLSIAKIEQSPVPQLRISPPIREIPLASFAIEEAAIQQAELKFSQSQRNYQSALSNDPFITARANVDFAKAAIEQAYREVELQQKKIEAIAQVKGIPPEMLEHETEKLKEVRSNWEKRQAEYKFREAEYKQVQQGRTESISALKEAVESARAELEIAQARLRAAKESQNQREYEYQIAIARRNEEANQSAITVSQQNLDREFKLTQLKERISSIDDRLSSIAVVRSPFAGSIKRIKIESQSDNTLKVTISLITN</sequence>
<feature type="coiled-coil region" evidence="1">
    <location>
        <begin position="228"/>
        <end position="259"/>
    </location>
</feature>
<organism evidence="3 4">
    <name type="scientific">Microcystis aeruginosa 11-30S32</name>
    <dbReference type="NCBI Taxonomy" id="2358142"/>
    <lineage>
        <taxon>Bacteria</taxon>
        <taxon>Bacillati</taxon>
        <taxon>Cyanobacteriota</taxon>
        <taxon>Cyanophyceae</taxon>
        <taxon>Oscillatoriophycideae</taxon>
        <taxon>Chroococcales</taxon>
        <taxon>Microcystaceae</taxon>
        <taxon>Microcystis</taxon>
    </lineage>
</organism>
<gene>
    <name evidence="3" type="ORF">MAE30S32_28250</name>
</gene>
<dbReference type="Proteomes" id="UP000321223">
    <property type="component" value="Unassembled WGS sequence"/>
</dbReference>
<comment type="caution">
    <text evidence="3">The sequence shown here is derived from an EMBL/GenBank/DDBJ whole genome shotgun (WGS) entry which is preliminary data.</text>
</comment>
<name>A0A510PL54_MICAE</name>
<accession>A0A510PL54</accession>
<reference evidence="3 4" key="1">
    <citation type="journal article" date="2019" name="Appl. Environ. Microbiol.">
        <title>Co-occurrence of broad and narrow host-range viruses infecting the toxic bloom-forming cyanobacterium Microcystis aeruginosa.</title>
        <authorList>
            <person name="Morimoto D."/>
            <person name="Tominaga K."/>
            <person name="Nishimura Y."/>
            <person name="Yoshida N."/>
            <person name="Kimura S."/>
            <person name="Sako Y."/>
            <person name="Yoshida T."/>
        </authorList>
    </citation>
    <scope>NUCLEOTIDE SEQUENCE [LARGE SCALE GENOMIC DNA]</scope>
    <source>
        <strain evidence="3 4">11-30S32</strain>
    </source>
</reference>
<evidence type="ECO:0008006" key="5">
    <source>
        <dbReference type="Google" id="ProtNLM"/>
    </source>
</evidence>
<dbReference type="EMBL" id="BHVU01000174">
    <property type="protein sequence ID" value="GCA94173.1"/>
    <property type="molecule type" value="Genomic_DNA"/>
</dbReference>
<feature type="signal peptide" evidence="2">
    <location>
        <begin position="1"/>
        <end position="18"/>
    </location>
</feature>
<evidence type="ECO:0000313" key="3">
    <source>
        <dbReference type="EMBL" id="GCA94173.1"/>
    </source>
</evidence>